<dbReference type="EMBL" id="FXUL01000018">
    <property type="protein sequence ID" value="SMP72497.1"/>
    <property type="molecule type" value="Genomic_DNA"/>
</dbReference>
<dbReference type="SUPFAM" id="SSF52113">
    <property type="entry name" value="BRCT domain"/>
    <property type="match status" value="1"/>
</dbReference>
<dbReference type="InterPro" id="IPR004149">
    <property type="entry name" value="Znf_DNAligase_C4"/>
</dbReference>
<dbReference type="InterPro" id="IPR041663">
    <property type="entry name" value="DisA/LigA_HHH"/>
</dbReference>
<dbReference type="HAMAP" id="MF_01588">
    <property type="entry name" value="DNA_ligase_A"/>
    <property type="match status" value="1"/>
</dbReference>
<dbReference type="Pfam" id="PF03120">
    <property type="entry name" value="OB_DNA_ligase"/>
    <property type="match status" value="1"/>
</dbReference>
<evidence type="ECO:0000256" key="1">
    <source>
        <dbReference type="ARBA" id="ARBA00004067"/>
    </source>
</evidence>
<dbReference type="InterPro" id="IPR003583">
    <property type="entry name" value="Hlx-hairpin-Hlx_DNA-bd_motif"/>
</dbReference>
<protein>
    <recommendedName>
        <fullName evidence="12">DNA ligase</fullName>
        <ecNumber evidence="12">6.5.1.2</ecNumber>
    </recommendedName>
    <alternativeName>
        <fullName evidence="12">Polydeoxyribonucleotide synthase [NAD(+)]</fullName>
    </alternativeName>
</protein>
<feature type="binding site" evidence="12">
    <location>
        <position position="418"/>
    </location>
    <ligand>
        <name>Zn(2+)</name>
        <dbReference type="ChEBI" id="CHEBI:29105"/>
    </ligand>
</feature>
<dbReference type="RefSeq" id="WP_283444097.1">
    <property type="nucleotide sequence ID" value="NZ_FXUL01000018.1"/>
</dbReference>
<name>A0ABY1QIS4_9BURK</name>
<proteinExistence type="inferred from homology"/>
<evidence type="ECO:0000256" key="10">
    <source>
        <dbReference type="ARBA" id="ARBA00023211"/>
    </source>
</evidence>
<dbReference type="Pfam" id="PF01653">
    <property type="entry name" value="DNA_ligase_aden"/>
    <property type="match status" value="1"/>
</dbReference>
<feature type="binding site" evidence="12">
    <location>
        <position position="297"/>
    </location>
    <ligand>
        <name>NAD(+)</name>
        <dbReference type="ChEBI" id="CHEBI:57540"/>
    </ligand>
</feature>
<dbReference type="SUPFAM" id="SSF50249">
    <property type="entry name" value="Nucleic acid-binding proteins"/>
    <property type="match status" value="1"/>
</dbReference>
<feature type="active site" description="N6-AMP-lysine intermediate" evidence="12">
    <location>
        <position position="121"/>
    </location>
</feature>
<keyword evidence="9 12" id="KW-0234">DNA repair</keyword>
<dbReference type="InterPro" id="IPR012340">
    <property type="entry name" value="NA-bd_OB-fold"/>
</dbReference>
<accession>A0ABY1QIS4</accession>
<dbReference type="Pfam" id="PF03119">
    <property type="entry name" value="DNA_ligase_ZBD"/>
    <property type="match status" value="1"/>
</dbReference>
<feature type="binding site" evidence="12">
    <location>
        <position position="415"/>
    </location>
    <ligand>
        <name>Zn(2+)</name>
        <dbReference type="ChEBI" id="CHEBI:29105"/>
    </ligand>
</feature>
<dbReference type="PROSITE" id="PS50172">
    <property type="entry name" value="BRCT"/>
    <property type="match status" value="1"/>
</dbReference>
<dbReference type="InterPro" id="IPR018239">
    <property type="entry name" value="DNA_ligase_AS"/>
</dbReference>
<dbReference type="NCBIfam" id="NF005932">
    <property type="entry name" value="PRK07956.1"/>
    <property type="match status" value="1"/>
</dbReference>
<comment type="similarity">
    <text evidence="12">Belongs to the NAD-dependent DNA ligase family. LigA subfamily.</text>
</comment>
<dbReference type="PROSITE" id="PS01055">
    <property type="entry name" value="DNA_LIGASE_N1"/>
    <property type="match status" value="1"/>
</dbReference>
<evidence type="ECO:0000256" key="11">
    <source>
        <dbReference type="ARBA" id="ARBA00034005"/>
    </source>
</evidence>
<evidence type="ECO:0000256" key="6">
    <source>
        <dbReference type="ARBA" id="ARBA00022833"/>
    </source>
</evidence>
<comment type="caution">
    <text evidence="12">Lacks conserved residue(s) required for the propagation of feature annotation.</text>
</comment>
<comment type="catalytic activity">
    <reaction evidence="11 12">
        <text>NAD(+) + (deoxyribonucleotide)n-3'-hydroxyl + 5'-phospho-(deoxyribonucleotide)m = (deoxyribonucleotide)n+m + AMP + beta-nicotinamide D-nucleotide.</text>
        <dbReference type="EC" id="6.5.1.2"/>
    </reaction>
</comment>
<dbReference type="SUPFAM" id="SSF56091">
    <property type="entry name" value="DNA ligase/mRNA capping enzyme, catalytic domain"/>
    <property type="match status" value="1"/>
</dbReference>
<evidence type="ECO:0000256" key="8">
    <source>
        <dbReference type="ARBA" id="ARBA00023027"/>
    </source>
</evidence>
<evidence type="ECO:0000313" key="14">
    <source>
        <dbReference type="EMBL" id="SMP72497.1"/>
    </source>
</evidence>
<dbReference type="SMART" id="SM00292">
    <property type="entry name" value="BRCT"/>
    <property type="match status" value="1"/>
</dbReference>
<keyword evidence="6 12" id="KW-0862">Zinc</keyword>
<dbReference type="InterPro" id="IPR001357">
    <property type="entry name" value="BRCT_dom"/>
</dbReference>
<keyword evidence="4 12" id="KW-0479">Metal-binding</keyword>
<dbReference type="InterPro" id="IPR004150">
    <property type="entry name" value="NAD_DNA_ligase_OB"/>
</dbReference>
<keyword evidence="3 12" id="KW-0235">DNA replication</keyword>
<dbReference type="InterPro" id="IPR013839">
    <property type="entry name" value="DNAligase_adenylation"/>
</dbReference>
<dbReference type="PIRSF" id="PIRSF001604">
    <property type="entry name" value="LigA"/>
    <property type="match status" value="1"/>
</dbReference>
<feature type="binding site" evidence="12">
    <location>
        <position position="142"/>
    </location>
    <ligand>
        <name>NAD(+)</name>
        <dbReference type="ChEBI" id="CHEBI:57540"/>
    </ligand>
</feature>
<evidence type="ECO:0000256" key="9">
    <source>
        <dbReference type="ARBA" id="ARBA00023204"/>
    </source>
</evidence>
<dbReference type="Pfam" id="PF12826">
    <property type="entry name" value="HHH_2"/>
    <property type="match status" value="1"/>
</dbReference>
<dbReference type="CDD" id="cd00114">
    <property type="entry name" value="LIGANc"/>
    <property type="match status" value="1"/>
</dbReference>
<dbReference type="SMART" id="SM00532">
    <property type="entry name" value="LIGANc"/>
    <property type="match status" value="1"/>
</dbReference>
<dbReference type="CDD" id="cd17748">
    <property type="entry name" value="BRCT_DNA_ligase_like"/>
    <property type="match status" value="1"/>
</dbReference>
<dbReference type="Gene3D" id="3.40.50.10190">
    <property type="entry name" value="BRCT domain"/>
    <property type="match status" value="1"/>
</dbReference>
<keyword evidence="7 12" id="KW-0460">Magnesium</keyword>
<keyword evidence="8 12" id="KW-0520">NAD</keyword>
<keyword evidence="10 12" id="KW-0464">Manganese</keyword>
<dbReference type="Gene3D" id="1.10.287.610">
    <property type="entry name" value="Helix hairpin bin"/>
    <property type="match status" value="1"/>
</dbReference>
<feature type="binding site" evidence="12">
    <location>
        <begin position="37"/>
        <end position="41"/>
    </location>
    <ligand>
        <name>NAD(+)</name>
        <dbReference type="ChEBI" id="CHEBI:57540"/>
    </ligand>
</feature>
<keyword evidence="5 12" id="KW-0227">DNA damage</keyword>
<evidence type="ECO:0000256" key="7">
    <source>
        <dbReference type="ARBA" id="ARBA00022842"/>
    </source>
</evidence>
<dbReference type="NCBIfam" id="TIGR00575">
    <property type="entry name" value="dnlj"/>
    <property type="match status" value="1"/>
</dbReference>
<comment type="function">
    <text evidence="1 12">DNA ligase that catalyzes the formation of phosphodiester linkages between 5'-phosphoryl and 3'-hydroxyl groups in double-stranded DNA using NAD as a coenzyme and as the energy source for the reaction. It is essential for DNA replication and repair of damaged DNA.</text>
</comment>
<sequence length="674" mass="72387">MNLPAESPSLLQITSLRADIERHQRLYHQKDAPEISDAQYDALIRKLIAIEAQYPQFATPDSPSMRIGGKPLKAFREVAHAFPMLSLKDVMDAEEARAAVDAAAGELGVDPAELEYCMELKFDGLAISLRYMDGVLVEALTRGDGAAGEEVTAQVRTIRNVPLRLPEPLSLHVRGEVVMERGVFESLNEQRKATGKKPFVNMRNAAAGSVRQLDPKETAVRRLKFFAYGAAPRSEGESLPFEASRQSEVLAYLNRLGFTVDAMAAVVKGFAGIQQWFDHVGTIRSAIEFDIDGAVAKVDDLQLQQKLGWNSRTPRFAMAYKFPPQEALSVVRSLVCQVGRTGKLTPVAKIDPVFVGGVTVSSVTLHNEDQVHLKDVRIGDTVVVRRAGDVIPEIVRSVAELRPAAAEKFIMSPHCPVCAAPVVKEEDGADYRCSGGLSCDAQRLFRMTHFTSRLAMNIEGLAEQTVAALIEAGLVRRPLDFYHLTVQQIASLDRFGQQSATNLIDAIEGSKKPSLARFIYALGIGGVGEATAKDLARAFGSWSEFASATQPQLLSIRDIGPTTAANIVRFLADDAEGDEASALAELLQPQVLAAGGAGALQGKTIVLTGTFPTLSREQATALAEAAGAKVAGSVSRRTFAVVAGAEAGSKLAKAEELGILVWDEAAFIAACAAP</sequence>
<dbReference type="Gene3D" id="2.40.50.140">
    <property type="entry name" value="Nucleic acid-binding proteins"/>
    <property type="match status" value="1"/>
</dbReference>
<dbReference type="SUPFAM" id="SSF47781">
    <property type="entry name" value="RuvA domain 2-like"/>
    <property type="match status" value="1"/>
</dbReference>
<feature type="domain" description="BRCT" evidence="13">
    <location>
        <begin position="595"/>
        <end position="674"/>
    </location>
</feature>
<dbReference type="PANTHER" id="PTHR23389:SF9">
    <property type="entry name" value="DNA LIGASE"/>
    <property type="match status" value="1"/>
</dbReference>
<dbReference type="InterPro" id="IPR013840">
    <property type="entry name" value="DNAligase_N"/>
</dbReference>
<comment type="caution">
    <text evidence="14">The sequence shown here is derived from an EMBL/GenBank/DDBJ whole genome shotgun (WGS) entry which is preliminary data.</text>
</comment>
<dbReference type="InterPro" id="IPR010994">
    <property type="entry name" value="RuvA_2-like"/>
</dbReference>
<evidence type="ECO:0000256" key="5">
    <source>
        <dbReference type="ARBA" id="ARBA00022763"/>
    </source>
</evidence>
<dbReference type="InterPro" id="IPR036420">
    <property type="entry name" value="BRCT_dom_sf"/>
</dbReference>
<keyword evidence="15" id="KW-1185">Reference proteome</keyword>
<feature type="binding site" evidence="12">
    <location>
        <begin position="86"/>
        <end position="87"/>
    </location>
    <ligand>
        <name>NAD(+)</name>
        <dbReference type="ChEBI" id="CHEBI:57540"/>
    </ligand>
</feature>
<feature type="binding site" evidence="12">
    <location>
        <position position="321"/>
    </location>
    <ligand>
        <name>NAD(+)</name>
        <dbReference type="ChEBI" id="CHEBI:57540"/>
    </ligand>
</feature>
<evidence type="ECO:0000256" key="4">
    <source>
        <dbReference type="ARBA" id="ARBA00022723"/>
    </source>
</evidence>
<gene>
    <name evidence="12" type="primary">ligA</name>
    <name evidence="14" type="ORF">SAMN06295970_11844</name>
</gene>
<dbReference type="Gene3D" id="6.20.10.30">
    <property type="match status" value="1"/>
</dbReference>
<dbReference type="InterPro" id="IPR001679">
    <property type="entry name" value="DNA_ligase"/>
</dbReference>
<evidence type="ECO:0000256" key="3">
    <source>
        <dbReference type="ARBA" id="ARBA00022705"/>
    </source>
</evidence>
<evidence type="ECO:0000256" key="12">
    <source>
        <dbReference type="HAMAP-Rule" id="MF_01588"/>
    </source>
</evidence>
<dbReference type="PANTHER" id="PTHR23389">
    <property type="entry name" value="CHROMOSOME TRANSMISSION FIDELITY FACTOR 18"/>
    <property type="match status" value="1"/>
</dbReference>
<dbReference type="Pfam" id="PF00533">
    <property type="entry name" value="BRCT"/>
    <property type="match status" value="1"/>
</dbReference>
<dbReference type="Gene3D" id="3.30.470.30">
    <property type="entry name" value="DNA ligase/mRNA capping enzyme"/>
    <property type="match status" value="1"/>
</dbReference>
<feature type="binding site" evidence="12">
    <location>
        <position position="176"/>
    </location>
    <ligand>
        <name>NAD(+)</name>
        <dbReference type="ChEBI" id="CHEBI:57540"/>
    </ligand>
</feature>
<feature type="binding site" evidence="12">
    <location>
        <position position="439"/>
    </location>
    <ligand>
        <name>Zn(2+)</name>
        <dbReference type="ChEBI" id="CHEBI:29105"/>
    </ligand>
</feature>
<evidence type="ECO:0000313" key="15">
    <source>
        <dbReference type="Proteomes" id="UP001158049"/>
    </source>
</evidence>
<dbReference type="Gene3D" id="1.10.150.20">
    <property type="entry name" value="5' to 3' exonuclease, C-terminal subdomain"/>
    <property type="match status" value="2"/>
</dbReference>
<comment type="cofactor">
    <cofactor evidence="12">
        <name>Mg(2+)</name>
        <dbReference type="ChEBI" id="CHEBI:18420"/>
    </cofactor>
    <cofactor evidence="12">
        <name>Mn(2+)</name>
        <dbReference type="ChEBI" id="CHEBI:29035"/>
    </cofactor>
</comment>
<dbReference type="EC" id="6.5.1.2" evidence="12"/>
<evidence type="ECO:0000259" key="13">
    <source>
        <dbReference type="PROSITE" id="PS50172"/>
    </source>
</evidence>
<reference evidence="14 15" key="1">
    <citation type="submission" date="2017-05" db="EMBL/GenBank/DDBJ databases">
        <authorList>
            <person name="Varghese N."/>
            <person name="Submissions S."/>
        </authorList>
    </citation>
    <scope>NUCLEOTIDE SEQUENCE [LARGE SCALE GENOMIC DNA]</scope>
    <source>
        <strain evidence="14 15">DSM 26001</strain>
    </source>
</reference>
<organism evidence="14 15">
    <name type="scientific">Noviherbaspirillum suwonense</name>
    <dbReference type="NCBI Taxonomy" id="1224511"/>
    <lineage>
        <taxon>Bacteria</taxon>
        <taxon>Pseudomonadati</taxon>
        <taxon>Pseudomonadota</taxon>
        <taxon>Betaproteobacteria</taxon>
        <taxon>Burkholderiales</taxon>
        <taxon>Oxalobacteraceae</taxon>
        <taxon>Noviherbaspirillum</taxon>
    </lineage>
</organism>
<dbReference type="GO" id="GO:0016874">
    <property type="term" value="F:ligase activity"/>
    <property type="evidence" value="ECO:0007669"/>
    <property type="project" value="UniProtKB-KW"/>
</dbReference>
<dbReference type="Proteomes" id="UP001158049">
    <property type="component" value="Unassembled WGS sequence"/>
</dbReference>
<feature type="binding site" evidence="12">
    <location>
        <position position="119"/>
    </location>
    <ligand>
        <name>NAD(+)</name>
        <dbReference type="ChEBI" id="CHEBI:57540"/>
    </ligand>
</feature>
<dbReference type="SMART" id="SM00278">
    <property type="entry name" value="HhH1"/>
    <property type="match status" value="4"/>
</dbReference>
<evidence type="ECO:0000256" key="2">
    <source>
        <dbReference type="ARBA" id="ARBA00022598"/>
    </source>
</evidence>
<keyword evidence="2 12" id="KW-0436">Ligase</keyword>